<keyword evidence="2" id="KW-1185">Reference proteome</keyword>
<accession>A0ABD0N9T7</accession>
<feature type="non-terminal residue" evidence="1">
    <location>
        <position position="169"/>
    </location>
</feature>
<dbReference type="Gene3D" id="2.60.40.10">
    <property type="entry name" value="Immunoglobulins"/>
    <property type="match status" value="1"/>
</dbReference>
<feature type="non-terminal residue" evidence="1">
    <location>
        <position position="1"/>
    </location>
</feature>
<dbReference type="PANTHER" id="PTHR47135">
    <property type="entry name" value="FIBRONECTIN TYPE III DOMAIN-CONTAINING PROTEIN 7"/>
    <property type="match status" value="1"/>
</dbReference>
<evidence type="ECO:0000313" key="2">
    <source>
        <dbReference type="Proteomes" id="UP001529510"/>
    </source>
</evidence>
<gene>
    <name evidence="1" type="ORF">M9458_046919</name>
</gene>
<dbReference type="EMBL" id="JAMKFB020000023">
    <property type="protein sequence ID" value="KAL0158843.1"/>
    <property type="molecule type" value="Genomic_DNA"/>
</dbReference>
<dbReference type="AlphaFoldDB" id="A0ABD0N9T7"/>
<protein>
    <submittedName>
        <fullName evidence="1">Uncharacterized protein</fullName>
    </submittedName>
</protein>
<dbReference type="InterPro" id="IPR036116">
    <property type="entry name" value="FN3_sf"/>
</dbReference>
<dbReference type="Proteomes" id="UP001529510">
    <property type="component" value="Unassembled WGS sequence"/>
</dbReference>
<dbReference type="PANTHER" id="PTHR47135:SF1">
    <property type="entry name" value="FIBRONECTIN TYPE III DOMAIN-CONTAINING PROTEIN 7"/>
    <property type="match status" value="1"/>
</dbReference>
<name>A0ABD0N9T7_CIRMR</name>
<organism evidence="1 2">
    <name type="scientific">Cirrhinus mrigala</name>
    <name type="common">Mrigala</name>
    <dbReference type="NCBI Taxonomy" id="683832"/>
    <lineage>
        <taxon>Eukaryota</taxon>
        <taxon>Metazoa</taxon>
        <taxon>Chordata</taxon>
        <taxon>Craniata</taxon>
        <taxon>Vertebrata</taxon>
        <taxon>Euteleostomi</taxon>
        <taxon>Actinopterygii</taxon>
        <taxon>Neopterygii</taxon>
        <taxon>Teleostei</taxon>
        <taxon>Ostariophysi</taxon>
        <taxon>Cypriniformes</taxon>
        <taxon>Cyprinidae</taxon>
        <taxon>Labeoninae</taxon>
        <taxon>Labeonini</taxon>
        <taxon>Cirrhinus</taxon>
    </lineage>
</organism>
<comment type="caution">
    <text evidence="1">The sequence shown here is derived from an EMBL/GenBank/DDBJ whole genome shotgun (WGS) entry which is preliminary data.</text>
</comment>
<dbReference type="InterPro" id="IPR013783">
    <property type="entry name" value="Ig-like_fold"/>
</dbReference>
<reference evidence="1 2" key="1">
    <citation type="submission" date="2024-05" db="EMBL/GenBank/DDBJ databases">
        <title>Genome sequencing and assembly of Indian major carp, Cirrhinus mrigala (Hamilton, 1822).</title>
        <authorList>
            <person name="Mohindra V."/>
            <person name="Chowdhury L.M."/>
            <person name="Lal K."/>
            <person name="Jena J.K."/>
        </authorList>
    </citation>
    <scope>NUCLEOTIDE SEQUENCE [LARGE SCALE GENOMIC DNA]</scope>
    <source>
        <strain evidence="1">CM1030</strain>
        <tissue evidence="1">Blood</tissue>
    </source>
</reference>
<dbReference type="SUPFAM" id="SSF49265">
    <property type="entry name" value="Fibronectin type III"/>
    <property type="match status" value="1"/>
</dbReference>
<sequence length="169" mass="17356">MTAVLKCDSHTVNVSWHAAAGASTYTVLAQIQNQSIPSSSCHTSATSCNLTQIPCGEVFNVTVFADDGTCNSSARASTTMESAPCPPTMRPPSLNCSTNAALVSWVKDPDAVSVRVNATSVLGHTASCSSSSNNCSLDALLCGQTYSVYGVAQGPQCESAPSAPFTIVT</sequence>
<proteinExistence type="predicted"/>
<evidence type="ECO:0000313" key="1">
    <source>
        <dbReference type="EMBL" id="KAL0158843.1"/>
    </source>
</evidence>